<keyword evidence="3" id="KW-1185">Reference proteome</keyword>
<reference evidence="3" key="1">
    <citation type="submission" date="2016-05" db="EMBL/GenBank/DDBJ databases">
        <title>Comparative genomics of biotechnologically important yeasts.</title>
        <authorList>
            <consortium name="DOE Joint Genome Institute"/>
            <person name="Riley R."/>
            <person name="Haridas S."/>
            <person name="Wolfe K.H."/>
            <person name="Lopes M.R."/>
            <person name="Hittinger C.T."/>
            <person name="Goker M."/>
            <person name="Salamov A."/>
            <person name="Wisecaver J."/>
            <person name="Long T.M."/>
            <person name="Aerts A.L."/>
            <person name="Barry K."/>
            <person name="Choi C."/>
            <person name="Clum A."/>
            <person name="Coughlan A.Y."/>
            <person name="Deshpande S."/>
            <person name="Douglass A.P."/>
            <person name="Hanson S.J."/>
            <person name="Klenk H.-P."/>
            <person name="Labutti K."/>
            <person name="Lapidus A."/>
            <person name="Lindquist E."/>
            <person name="Lipzen A."/>
            <person name="Meier-Kolthoff J.P."/>
            <person name="Ohm R.A."/>
            <person name="Otillar R.P."/>
            <person name="Pangilinan J."/>
            <person name="Peng Y."/>
            <person name="Rokas A."/>
            <person name="Rosa C.A."/>
            <person name="Scheuner C."/>
            <person name="Sibirny A.A."/>
            <person name="Slot J.C."/>
            <person name="Stielow J.B."/>
            <person name="Sun H."/>
            <person name="Kurtzman C.P."/>
            <person name="Blackwell M."/>
            <person name="Grigoriev I.V."/>
            <person name="Jeffries T.W."/>
        </authorList>
    </citation>
    <scope>NUCLEOTIDE SEQUENCE [LARGE SCALE GENOMIC DNA]</scope>
    <source>
        <strain evidence="3">NRRL Y-12698</strain>
    </source>
</reference>
<evidence type="ECO:0000256" key="1">
    <source>
        <dbReference type="SAM" id="MobiDB-lite"/>
    </source>
</evidence>
<name>A0A1E3QY60_9ASCO</name>
<evidence type="ECO:0000313" key="2">
    <source>
        <dbReference type="EMBL" id="ODQ82042.1"/>
    </source>
</evidence>
<feature type="compositionally biased region" description="Polar residues" evidence="1">
    <location>
        <begin position="354"/>
        <end position="368"/>
    </location>
</feature>
<evidence type="ECO:0000313" key="3">
    <source>
        <dbReference type="Proteomes" id="UP000094336"/>
    </source>
</evidence>
<gene>
    <name evidence="2" type="ORF">BABINDRAFT_165539</name>
</gene>
<dbReference type="Proteomes" id="UP000094336">
    <property type="component" value="Unassembled WGS sequence"/>
</dbReference>
<dbReference type="SUPFAM" id="SSF81901">
    <property type="entry name" value="HCP-like"/>
    <property type="match status" value="1"/>
</dbReference>
<feature type="compositionally biased region" description="Polar residues" evidence="1">
    <location>
        <begin position="255"/>
        <end position="270"/>
    </location>
</feature>
<feature type="region of interest" description="Disordered" evidence="1">
    <location>
        <begin position="189"/>
        <end position="320"/>
    </location>
</feature>
<dbReference type="InterPro" id="IPR006597">
    <property type="entry name" value="Sel1-like"/>
</dbReference>
<dbReference type="SMART" id="SM00671">
    <property type="entry name" value="SEL1"/>
    <property type="match status" value="2"/>
</dbReference>
<accession>A0A1E3QY60</accession>
<proteinExistence type="predicted"/>
<dbReference type="STRING" id="984486.A0A1E3QY60"/>
<organism evidence="2 3">
    <name type="scientific">Babjeviella inositovora NRRL Y-12698</name>
    <dbReference type="NCBI Taxonomy" id="984486"/>
    <lineage>
        <taxon>Eukaryota</taxon>
        <taxon>Fungi</taxon>
        <taxon>Dikarya</taxon>
        <taxon>Ascomycota</taxon>
        <taxon>Saccharomycotina</taxon>
        <taxon>Pichiomycetes</taxon>
        <taxon>Serinales incertae sedis</taxon>
        <taxon>Babjeviella</taxon>
    </lineage>
</organism>
<dbReference type="Pfam" id="PF08238">
    <property type="entry name" value="Sel1"/>
    <property type="match status" value="2"/>
</dbReference>
<sequence length="640" mass="69822">MANPTHNPSLAPGSFRSVSMTVLLSANSPLDEIGNVNFRSFSAGVALPSSISVSALRLRCGDSQVAANTIRIHKPGARSIDGFLEETVPSALRGEEAEPYVFRNPSVRRKLSFNTEGETENDEVPQLKVLKTRNPLVTSNASVVVEAFDSGLLPEFLERAPSTMCYSATQSAEEALNVKIQGVRSQPVRIGSNADIQPQQAVFEDDGDTRPQRKDPKRFHQHRASNSTGNILSDLDGSADPDDFSFDSPGPPNVKQLQRTPSAPVLSTQWRIGPEMGNSLRRGPSFHLMEAETSASELKHGSGLNRNTSFDTSKALRSGTPANVCGYADLQADTLRSSSEVPLSARIPEAPLASITTSSEVPLSSSREPGSGPGHPQSTKTALGQRKLQATSKKNSGNHPQTHPQDNSNKPSDIQPHALPTLLGYRPSPKPHNSSNHSSYRLEQDVLLQRAKSLAKLGSHMESAYHFRLAAERGSTEAMLLYAKCLCDGKGVRKNHSDSFIWLCKCASSEDMKPIGFLVNPRTPQCEVMVDPMTLKLSLESTRTPHHKTYCKALYNIGIYVLNGWGVPRDELEGARFLELSASFGDVEAMTHLGENVWSQKKAGKRKKDLKRAACWLRLAESCGANLIGQSWIHEDKYVK</sequence>
<dbReference type="GO" id="GO:0010972">
    <property type="term" value="P:negative regulation of G2/M transition of mitotic cell cycle"/>
    <property type="evidence" value="ECO:0007669"/>
    <property type="project" value="TreeGrafter"/>
</dbReference>
<dbReference type="PANTHER" id="PTHR43628:SF11">
    <property type="entry name" value="PROTEIN DSF2"/>
    <property type="match status" value="1"/>
</dbReference>
<dbReference type="RefSeq" id="XP_018987370.1">
    <property type="nucleotide sequence ID" value="XM_019130346.1"/>
</dbReference>
<dbReference type="PANTHER" id="PTHR43628">
    <property type="entry name" value="ACTIVATOR OF C KINASE PROTEIN 1-RELATED"/>
    <property type="match status" value="1"/>
</dbReference>
<feature type="compositionally biased region" description="Polar residues" evidence="1">
    <location>
        <begin position="376"/>
        <end position="412"/>
    </location>
</feature>
<dbReference type="EMBL" id="KV454427">
    <property type="protein sequence ID" value="ODQ82042.1"/>
    <property type="molecule type" value="Genomic_DNA"/>
</dbReference>
<dbReference type="AlphaFoldDB" id="A0A1E3QY60"/>
<dbReference type="InterPro" id="IPR052945">
    <property type="entry name" value="Mitotic_Regulator"/>
</dbReference>
<protein>
    <submittedName>
        <fullName evidence="2">Uncharacterized protein</fullName>
    </submittedName>
</protein>
<dbReference type="InterPro" id="IPR011990">
    <property type="entry name" value="TPR-like_helical_dom_sf"/>
</dbReference>
<dbReference type="GeneID" id="30148199"/>
<dbReference type="OrthoDB" id="2148946at2759"/>
<feature type="region of interest" description="Disordered" evidence="1">
    <location>
        <begin position="352"/>
        <end position="439"/>
    </location>
</feature>
<dbReference type="Gene3D" id="1.25.40.10">
    <property type="entry name" value="Tetratricopeptide repeat domain"/>
    <property type="match status" value="1"/>
</dbReference>
<dbReference type="GO" id="GO:0032153">
    <property type="term" value="C:cell division site"/>
    <property type="evidence" value="ECO:0007669"/>
    <property type="project" value="TreeGrafter"/>
</dbReference>